<feature type="non-terminal residue" evidence="3">
    <location>
        <position position="137"/>
    </location>
</feature>
<dbReference type="InterPro" id="IPR036034">
    <property type="entry name" value="PDZ_sf"/>
</dbReference>
<evidence type="ECO:0000256" key="1">
    <source>
        <dbReference type="SAM" id="Phobius"/>
    </source>
</evidence>
<sequence>MILAALIYLPFTYWCFSKKIDIRFPLAALVMLHMALLLLFWQGRDSGRYRKQSLGYLDEVAHMNGIDFSARDLTGIRTVTLTKENGKFGICRNGTIIYRVTKGGAGQRAGVVKGDQIMAINGVNVEMKSHEAIGKML</sequence>
<accession>A0AAN5CFJ6</accession>
<organism evidence="3 4">
    <name type="scientific">Pristionchus mayeri</name>
    <dbReference type="NCBI Taxonomy" id="1317129"/>
    <lineage>
        <taxon>Eukaryota</taxon>
        <taxon>Metazoa</taxon>
        <taxon>Ecdysozoa</taxon>
        <taxon>Nematoda</taxon>
        <taxon>Chromadorea</taxon>
        <taxon>Rhabditida</taxon>
        <taxon>Rhabditina</taxon>
        <taxon>Diplogasteromorpha</taxon>
        <taxon>Diplogasteroidea</taxon>
        <taxon>Neodiplogasteridae</taxon>
        <taxon>Pristionchus</taxon>
    </lineage>
</organism>
<gene>
    <name evidence="3" type="ORF">PMAYCL1PPCAC_11479</name>
</gene>
<proteinExistence type="predicted"/>
<reference evidence="4" key="1">
    <citation type="submission" date="2022-10" db="EMBL/GenBank/DDBJ databases">
        <title>Genome assembly of Pristionchus species.</title>
        <authorList>
            <person name="Yoshida K."/>
            <person name="Sommer R.J."/>
        </authorList>
    </citation>
    <scope>NUCLEOTIDE SEQUENCE [LARGE SCALE GENOMIC DNA]</scope>
    <source>
        <strain evidence="4">RS5460</strain>
    </source>
</reference>
<name>A0AAN5CFJ6_9BILA</name>
<evidence type="ECO:0000259" key="2">
    <source>
        <dbReference type="PROSITE" id="PS50106"/>
    </source>
</evidence>
<dbReference type="PROSITE" id="PS50106">
    <property type="entry name" value="PDZ"/>
    <property type="match status" value="1"/>
</dbReference>
<feature type="transmembrane region" description="Helical" evidence="1">
    <location>
        <begin position="22"/>
        <end position="41"/>
    </location>
</feature>
<dbReference type="SUPFAM" id="SSF50156">
    <property type="entry name" value="PDZ domain-like"/>
    <property type="match status" value="1"/>
</dbReference>
<comment type="caution">
    <text evidence="3">The sequence shown here is derived from an EMBL/GenBank/DDBJ whole genome shotgun (WGS) entry which is preliminary data.</text>
</comment>
<keyword evidence="1" id="KW-0472">Membrane</keyword>
<keyword evidence="4" id="KW-1185">Reference proteome</keyword>
<evidence type="ECO:0000313" key="3">
    <source>
        <dbReference type="EMBL" id="GMR41284.1"/>
    </source>
</evidence>
<keyword evidence="1" id="KW-1133">Transmembrane helix</keyword>
<dbReference type="AlphaFoldDB" id="A0AAN5CFJ6"/>
<evidence type="ECO:0000313" key="4">
    <source>
        <dbReference type="Proteomes" id="UP001328107"/>
    </source>
</evidence>
<dbReference type="EMBL" id="BTRK01000003">
    <property type="protein sequence ID" value="GMR41284.1"/>
    <property type="molecule type" value="Genomic_DNA"/>
</dbReference>
<dbReference type="Pfam" id="PF00595">
    <property type="entry name" value="PDZ"/>
    <property type="match status" value="1"/>
</dbReference>
<feature type="domain" description="PDZ" evidence="2">
    <location>
        <begin position="78"/>
        <end position="137"/>
    </location>
</feature>
<dbReference type="Gene3D" id="2.30.42.10">
    <property type="match status" value="1"/>
</dbReference>
<dbReference type="Proteomes" id="UP001328107">
    <property type="component" value="Unassembled WGS sequence"/>
</dbReference>
<keyword evidence="1" id="KW-0812">Transmembrane</keyword>
<protein>
    <recommendedName>
        <fullName evidence="2">PDZ domain-containing protein</fullName>
    </recommendedName>
</protein>
<dbReference type="InterPro" id="IPR001478">
    <property type="entry name" value="PDZ"/>
</dbReference>